<keyword evidence="1" id="KW-0238">DNA-binding</keyword>
<evidence type="ECO:0000256" key="2">
    <source>
        <dbReference type="SAM" id="MobiDB-lite"/>
    </source>
</evidence>
<feature type="region of interest" description="Disordered" evidence="2">
    <location>
        <begin position="1"/>
        <end position="55"/>
    </location>
</feature>
<feature type="compositionally biased region" description="Basic residues" evidence="2">
    <location>
        <begin position="409"/>
        <end position="418"/>
    </location>
</feature>
<evidence type="ECO:0000313" key="5">
    <source>
        <dbReference type="Proteomes" id="UP001194580"/>
    </source>
</evidence>
<feature type="region of interest" description="Disordered" evidence="2">
    <location>
        <begin position="88"/>
        <end position="115"/>
    </location>
</feature>
<dbReference type="GO" id="GO:0003677">
    <property type="term" value="F:DNA binding"/>
    <property type="evidence" value="ECO:0007669"/>
    <property type="project" value="UniProtKB-KW"/>
</dbReference>
<dbReference type="Pfam" id="PF03221">
    <property type="entry name" value="HTH_Tnp_Tc5"/>
    <property type="match status" value="1"/>
</dbReference>
<feature type="region of interest" description="Disordered" evidence="2">
    <location>
        <begin position="562"/>
        <end position="626"/>
    </location>
</feature>
<organism evidence="4 5">
    <name type="scientific">Linnemannia exigua</name>
    <dbReference type="NCBI Taxonomy" id="604196"/>
    <lineage>
        <taxon>Eukaryota</taxon>
        <taxon>Fungi</taxon>
        <taxon>Fungi incertae sedis</taxon>
        <taxon>Mucoromycota</taxon>
        <taxon>Mortierellomycotina</taxon>
        <taxon>Mortierellomycetes</taxon>
        <taxon>Mortierellales</taxon>
        <taxon>Mortierellaceae</taxon>
        <taxon>Linnemannia</taxon>
    </lineage>
</organism>
<feature type="compositionally biased region" description="Polar residues" evidence="2">
    <location>
        <begin position="662"/>
        <end position="677"/>
    </location>
</feature>
<name>A0AAD4H2G8_9FUNG</name>
<sequence length="791" mass="83522">MNNHLDAEDETTVLEAGGGRTGSSQAVPGTTKTDVATSTDAATTPDVADEDQVPRMTKRLTLTESQKYEVCAYMREQELAAAAAAAATDASASQNEHPSSTSTPTSTSKGSNAHHLTNKDIAKYILMRYQLKVNESTVSRLRAQSADRLSKGVVNPALKRHRAVLFPELEARLRDYVVEQAAAQAAAAAAAVLEGAAKNGSRSSGDSVGEGRERGLERDVALAGLMRQASERPEGSGVSGSGLSDIAILTRARELARELKIEHGQLAFSDGWLFKFKARHGMRPGGALASSVTAASSSSSSGTGEGSGTGKGRAVRIAGSLAAAAATAATAEGSMSPPPVPVEAFGSGASSSSTVPQQQQPDTTKSSTRSSRAKRQRIDRSDHAGETGDVEGLDINGINIEEEQAATAKPRKRYNRRGKAGEDATTMVAEDGSELSGVVQPVSSRGRRSKLANSTVVTAPEAVVQQDEQELLDMGIDMDMDSHMNMAPDMDDADLNGNSNMNNDDTRIAVVIPHQRQQVHPVSSSSAAGRGASDVVMDGAAVAQMDMLSKVYATDHSSMAVTAVEQQQHQQHQQKSRQRSTRLQQQQQPATNELFSDLSFPTPKIHKSAVPPHTSSVSVQSSSSQDAIAGHSITSAAMNVSTAIPSTHQQQHQPILSGLGMSGTNTAMGTVTSNSVGSPPPSPPPLPPSPPPLPPSPHTHQLRIPAPTTASRTALSLSIQDPIAASFQPQPSIDFTEAAQCVYTLNLFMQQQRFDRTQIEQLGKIYSTLRKKREEGLHQGQSQGQRGGMHE</sequence>
<evidence type="ECO:0000256" key="1">
    <source>
        <dbReference type="ARBA" id="ARBA00023125"/>
    </source>
</evidence>
<feature type="compositionally biased region" description="Low complexity" evidence="2">
    <location>
        <begin position="615"/>
        <end position="625"/>
    </location>
</feature>
<feature type="region of interest" description="Disordered" evidence="2">
    <location>
        <begin position="330"/>
        <end position="442"/>
    </location>
</feature>
<keyword evidence="5" id="KW-1185">Reference proteome</keyword>
<dbReference type="InterPro" id="IPR006600">
    <property type="entry name" value="HTH_CenpB_DNA-bd_dom"/>
</dbReference>
<feature type="compositionally biased region" description="Low complexity" evidence="2">
    <location>
        <begin position="285"/>
        <end position="302"/>
    </location>
</feature>
<feature type="compositionally biased region" description="Low complexity" evidence="2">
    <location>
        <begin position="350"/>
        <end position="370"/>
    </location>
</feature>
<proteinExistence type="predicted"/>
<dbReference type="Proteomes" id="UP001194580">
    <property type="component" value="Unassembled WGS sequence"/>
</dbReference>
<feature type="compositionally biased region" description="Basic and acidic residues" evidence="2">
    <location>
        <begin position="376"/>
        <end position="386"/>
    </location>
</feature>
<dbReference type="EMBL" id="JAAAIL010001749">
    <property type="protein sequence ID" value="KAG0265489.1"/>
    <property type="molecule type" value="Genomic_DNA"/>
</dbReference>
<evidence type="ECO:0000259" key="3">
    <source>
        <dbReference type="Pfam" id="PF03221"/>
    </source>
</evidence>
<feature type="region of interest" description="Disordered" evidence="2">
    <location>
        <begin position="284"/>
        <end position="312"/>
    </location>
</feature>
<feature type="compositionally biased region" description="Polar residues" evidence="2">
    <location>
        <begin position="644"/>
        <end position="654"/>
    </location>
</feature>
<evidence type="ECO:0000313" key="4">
    <source>
        <dbReference type="EMBL" id="KAG0265489.1"/>
    </source>
</evidence>
<feature type="domain" description="HTH CENPB-type" evidence="3">
    <location>
        <begin position="242"/>
        <end position="282"/>
    </location>
</feature>
<dbReference type="AlphaFoldDB" id="A0AAD4H2G8"/>
<comment type="caution">
    <text evidence="4">The sequence shown here is derived from an EMBL/GenBank/DDBJ whole genome shotgun (WGS) entry which is preliminary data.</text>
</comment>
<dbReference type="Gene3D" id="1.10.10.60">
    <property type="entry name" value="Homeodomain-like"/>
    <property type="match status" value="1"/>
</dbReference>
<feature type="region of interest" description="Disordered" evidence="2">
    <location>
        <begin position="644"/>
        <end position="703"/>
    </location>
</feature>
<protein>
    <recommendedName>
        <fullName evidence="3">HTH CENPB-type domain-containing protein</fullName>
    </recommendedName>
</protein>
<accession>A0AAD4H2G8</accession>
<feature type="compositionally biased region" description="Low complexity" evidence="2">
    <location>
        <begin position="88"/>
        <end position="108"/>
    </location>
</feature>
<gene>
    <name evidence="4" type="ORF">BGZ95_003303</name>
</gene>
<feature type="compositionally biased region" description="Pro residues" evidence="2">
    <location>
        <begin position="678"/>
        <end position="697"/>
    </location>
</feature>
<feature type="compositionally biased region" description="Low complexity" evidence="2">
    <location>
        <begin position="30"/>
        <end position="46"/>
    </location>
</feature>
<reference evidence="4" key="1">
    <citation type="journal article" date="2020" name="Fungal Divers.">
        <title>Resolving the Mortierellaceae phylogeny through synthesis of multi-gene phylogenetics and phylogenomics.</title>
        <authorList>
            <person name="Vandepol N."/>
            <person name="Liber J."/>
            <person name="Desiro A."/>
            <person name="Na H."/>
            <person name="Kennedy M."/>
            <person name="Barry K."/>
            <person name="Grigoriev I.V."/>
            <person name="Miller A.N."/>
            <person name="O'Donnell K."/>
            <person name="Stajich J.E."/>
            <person name="Bonito G."/>
        </authorList>
    </citation>
    <scope>NUCLEOTIDE SEQUENCE</scope>
    <source>
        <strain evidence="4">NRRL 28262</strain>
    </source>
</reference>